<dbReference type="AlphaFoldDB" id="A0AAE0WH37"/>
<name>A0AAE0WH37_9PEZI</name>
<dbReference type="Proteomes" id="UP001274830">
    <property type="component" value="Unassembled WGS sequence"/>
</dbReference>
<comment type="caution">
    <text evidence="1">The sequence shown here is derived from an EMBL/GenBank/DDBJ whole genome shotgun (WGS) entry which is preliminary data.</text>
</comment>
<sequence length="240" mass="27313">MEPLVEIKAPEIAVDTLAIRMKRDDAHLHTIESATTNKVPETVVDMLTIRAKRDDAHLRSAKFVPRKRAKLVEEEMEVEWEQSFIPEKEALVDSVFAKHLSFEQPFVRSTIHPGLESVLPVATAIGVPLTTSDADLAIREKDGRKLKSLGFGKMSIFGRIFIKHPLPGFDEKRLRASVWAKRVAREDWDKAFGDQASPSNIKIFEGVDDLPLQLEDESDRRWVKHRMWLTMLPETSGDVH</sequence>
<organism evidence="1 2">
    <name type="scientific">Recurvomyces mirabilis</name>
    <dbReference type="NCBI Taxonomy" id="574656"/>
    <lineage>
        <taxon>Eukaryota</taxon>
        <taxon>Fungi</taxon>
        <taxon>Dikarya</taxon>
        <taxon>Ascomycota</taxon>
        <taxon>Pezizomycotina</taxon>
        <taxon>Dothideomycetes</taxon>
        <taxon>Dothideomycetidae</taxon>
        <taxon>Mycosphaerellales</taxon>
        <taxon>Teratosphaeriaceae</taxon>
        <taxon>Recurvomyces</taxon>
    </lineage>
</organism>
<proteinExistence type="predicted"/>
<protein>
    <submittedName>
        <fullName evidence="1">Uncharacterized protein</fullName>
    </submittedName>
</protein>
<reference evidence="1" key="1">
    <citation type="submission" date="2023-07" db="EMBL/GenBank/DDBJ databases">
        <title>Black Yeasts Isolated from many extreme environments.</title>
        <authorList>
            <person name="Coleine C."/>
            <person name="Stajich J.E."/>
            <person name="Selbmann L."/>
        </authorList>
    </citation>
    <scope>NUCLEOTIDE SEQUENCE</scope>
    <source>
        <strain evidence="1">CCFEE 5485</strain>
    </source>
</reference>
<evidence type="ECO:0000313" key="1">
    <source>
        <dbReference type="EMBL" id="KAK3671986.1"/>
    </source>
</evidence>
<evidence type="ECO:0000313" key="2">
    <source>
        <dbReference type="Proteomes" id="UP001274830"/>
    </source>
</evidence>
<gene>
    <name evidence="1" type="ORF">LTR78_008161</name>
</gene>
<dbReference type="EMBL" id="JAUTXT010000037">
    <property type="protein sequence ID" value="KAK3671986.1"/>
    <property type="molecule type" value="Genomic_DNA"/>
</dbReference>
<accession>A0AAE0WH37</accession>
<keyword evidence="2" id="KW-1185">Reference proteome</keyword>